<dbReference type="AlphaFoldDB" id="A0A8T0HVE7"/>
<dbReference type="Proteomes" id="UP000822688">
    <property type="component" value="Chromosome V"/>
</dbReference>
<dbReference type="Pfam" id="PF00533">
    <property type="entry name" value="BRCT"/>
    <property type="match status" value="1"/>
</dbReference>
<dbReference type="Gene3D" id="3.40.50.10190">
    <property type="entry name" value="BRCT domain"/>
    <property type="match status" value="1"/>
</dbReference>
<dbReference type="EMBL" id="CM026426">
    <property type="protein sequence ID" value="KAG0574675.1"/>
    <property type="molecule type" value="Genomic_DNA"/>
</dbReference>
<comment type="caution">
    <text evidence="2">The sequence shown here is derived from an EMBL/GenBank/DDBJ whole genome shotgun (WGS) entry which is preliminary data.</text>
</comment>
<gene>
    <name evidence="2" type="ORF">KC19_VG282400</name>
</gene>
<accession>A0A8T0HVE7</accession>
<keyword evidence="3" id="KW-1185">Reference proteome</keyword>
<dbReference type="InterPro" id="IPR001357">
    <property type="entry name" value="BRCT_dom"/>
</dbReference>
<sequence>MNEAHALGAESDSTLDYTTTHVITFRPSWTNLDPKNILRSLGDKEVLQIVTSSPFWHPKGEKIKVVYHNWLVDCIAAESLLPVEPYLAM</sequence>
<evidence type="ECO:0000313" key="3">
    <source>
        <dbReference type="Proteomes" id="UP000822688"/>
    </source>
</evidence>
<dbReference type="InterPro" id="IPR036420">
    <property type="entry name" value="BRCT_dom_sf"/>
</dbReference>
<evidence type="ECO:0000313" key="2">
    <source>
        <dbReference type="EMBL" id="KAG0574675.1"/>
    </source>
</evidence>
<organism evidence="2 3">
    <name type="scientific">Ceratodon purpureus</name>
    <name type="common">Fire moss</name>
    <name type="synonym">Dicranum purpureum</name>
    <dbReference type="NCBI Taxonomy" id="3225"/>
    <lineage>
        <taxon>Eukaryota</taxon>
        <taxon>Viridiplantae</taxon>
        <taxon>Streptophyta</taxon>
        <taxon>Embryophyta</taxon>
        <taxon>Bryophyta</taxon>
        <taxon>Bryophytina</taxon>
        <taxon>Bryopsida</taxon>
        <taxon>Dicranidae</taxon>
        <taxon>Pseudoditrichales</taxon>
        <taxon>Ditrichaceae</taxon>
        <taxon>Ceratodon</taxon>
    </lineage>
</organism>
<reference evidence="2" key="1">
    <citation type="submission" date="2020-06" db="EMBL/GenBank/DDBJ databases">
        <title>WGS assembly of Ceratodon purpureus strain R40.</title>
        <authorList>
            <person name="Carey S.B."/>
            <person name="Jenkins J."/>
            <person name="Shu S."/>
            <person name="Lovell J.T."/>
            <person name="Sreedasyam A."/>
            <person name="Maumus F."/>
            <person name="Tiley G.P."/>
            <person name="Fernandez-Pozo N."/>
            <person name="Barry K."/>
            <person name="Chen C."/>
            <person name="Wang M."/>
            <person name="Lipzen A."/>
            <person name="Daum C."/>
            <person name="Saski C.A."/>
            <person name="Payton A.C."/>
            <person name="Mcbreen J.C."/>
            <person name="Conrad R.E."/>
            <person name="Kollar L.M."/>
            <person name="Olsson S."/>
            <person name="Huttunen S."/>
            <person name="Landis J.B."/>
            <person name="Wickett N.J."/>
            <person name="Johnson M.G."/>
            <person name="Rensing S.A."/>
            <person name="Grimwood J."/>
            <person name="Schmutz J."/>
            <person name="Mcdaniel S.F."/>
        </authorList>
    </citation>
    <scope>NUCLEOTIDE SEQUENCE</scope>
    <source>
        <strain evidence="2">R40</strain>
    </source>
</reference>
<dbReference type="SUPFAM" id="SSF52113">
    <property type="entry name" value="BRCT domain"/>
    <property type="match status" value="1"/>
</dbReference>
<evidence type="ECO:0000259" key="1">
    <source>
        <dbReference type="PROSITE" id="PS50172"/>
    </source>
</evidence>
<protein>
    <recommendedName>
        <fullName evidence="1">BRCT domain-containing protein</fullName>
    </recommendedName>
</protein>
<dbReference type="PROSITE" id="PS50172">
    <property type="entry name" value="BRCT"/>
    <property type="match status" value="1"/>
</dbReference>
<proteinExistence type="predicted"/>
<name>A0A8T0HVE7_CERPU</name>
<feature type="domain" description="BRCT" evidence="1">
    <location>
        <begin position="1"/>
        <end position="88"/>
    </location>
</feature>